<evidence type="ECO:0000313" key="7">
    <source>
        <dbReference type="EMBL" id="QMT01443.1"/>
    </source>
</evidence>
<dbReference type="EMBL" id="CP059491">
    <property type="protein sequence ID" value="QMT01443.1"/>
    <property type="molecule type" value="Genomic_DNA"/>
</dbReference>
<dbReference type="RefSeq" id="WP_219850156.1">
    <property type="nucleotide sequence ID" value="NZ_CP059491.1"/>
</dbReference>
<dbReference type="SUPFAM" id="SSF46785">
    <property type="entry name" value="Winged helix' DNA-binding domain"/>
    <property type="match status" value="1"/>
</dbReference>
<dbReference type="KEGG" id="gji:H1R19_21930"/>
<dbReference type="InterPro" id="IPR005119">
    <property type="entry name" value="LysR_subst-bd"/>
</dbReference>
<evidence type="ECO:0000256" key="4">
    <source>
        <dbReference type="ARBA" id="ARBA00023159"/>
    </source>
</evidence>
<evidence type="ECO:0000256" key="3">
    <source>
        <dbReference type="ARBA" id="ARBA00023125"/>
    </source>
</evidence>
<dbReference type="InterPro" id="IPR036388">
    <property type="entry name" value="WH-like_DNA-bd_sf"/>
</dbReference>
<dbReference type="GO" id="GO:0003677">
    <property type="term" value="F:DNA binding"/>
    <property type="evidence" value="ECO:0007669"/>
    <property type="project" value="UniProtKB-KW"/>
</dbReference>
<dbReference type="Pfam" id="PF03466">
    <property type="entry name" value="LysR_substrate"/>
    <property type="match status" value="1"/>
</dbReference>
<dbReference type="AlphaFoldDB" id="A0A7D7LR94"/>
<dbReference type="InterPro" id="IPR000847">
    <property type="entry name" value="LysR_HTH_N"/>
</dbReference>
<dbReference type="PRINTS" id="PR00039">
    <property type="entry name" value="HTHLYSR"/>
</dbReference>
<accession>A0A7D7LR94</accession>
<dbReference type="PROSITE" id="PS50931">
    <property type="entry name" value="HTH_LYSR"/>
    <property type="match status" value="1"/>
</dbReference>
<keyword evidence="5" id="KW-0804">Transcription</keyword>
<evidence type="ECO:0000259" key="6">
    <source>
        <dbReference type="PROSITE" id="PS50931"/>
    </source>
</evidence>
<evidence type="ECO:0000256" key="1">
    <source>
        <dbReference type="ARBA" id="ARBA00009437"/>
    </source>
</evidence>
<keyword evidence="2" id="KW-0805">Transcription regulation</keyword>
<evidence type="ECO:0000256" key="2">
    <source>
        <dbReference type="ARBA" id="ARBA00023015"/>
    </source>
</evidence>
<dbReference type="GO" id="GO:0003700">
    <property type="term" value="F:DNA-binding transcription factor activity"/>
    <property type="evidence" value="ECO:0007669"/>
    <property type="project" value="InterPro"/>
</dbReference>
<name>A0A7D7LR94_9ACTN</name>
<dbReference type="Gene3D" id="3.40.190.290">
    <property type="match status" value="1"/>
</dbReference>
<dbReference type="PANTHER" id="PTHR30346">
    <property type="entry name" value="TRANSCRIPTIONAL DUAL REGULATOR HCAR-RELATED"/>
    <property type="match status" value="1"/>
</dbReference>
<keyword evidence="3" id="KW-0238">DNA-binding</keyword>
<dbReference type="FunFam" id="1.10.10.10:FF:000001">
    <property type="entry name" value="LysR family transcriptional regulator"/>
    <property type="match status" value="1"/>
</dbReference>
<reference evidence="8" key="1">
    <citation type="submission" date="2020-07" db="EMBL/GenBank/DDBJ databases">
        <title>novel species isolated from the respiratory tract of Marmot.</title>
        <authorList>
            <person name="Zhang G."/>
        </authorList>
    </citation>
    <scope>NUCLEOTIDE SEQUENCE [LARGE SCALE GENOMIC DNA]</scope>
    <source>
        <strain evidence="8">686</strain>
    </source>
</reference>
<keyword evidence="8" id="KW-1185">Reference proteome</keyword>
<comment type="similarity">
    <text evidence="1">Belongs to the LysR transcriptional regulatory family.</text>
</comment>
<dbReference type="PANTHER" id="PTHR30346:SF30">
    <property type="entry name" value="SMALL NEUTRAL PROTEASE REGULATORY PROTEIN"/>
    <property type="match status" value="1"/>
</dbReference>
<gene>
    <name evidence="7" type="ORF">H1R19_21930</name>
</gene>
<keyword evidence="4" id="KW-0010">Activator</keyword>
<dbReference type="SUPFAM" id="SSF53850">
    <property type="entry name" value="Periplasmic binding protein-like II"/>
    <property type="match status" value="1"/>
</dbReference>
<dbReference type="InterPro" id="IPR036390">
    <property type="entry name" value="WH_DNA-bd_sf"/>
</dbReference>
<dbReference type="GO" id="GO:0032993">
    <property type="term" value="C:protein-DNA complex"/>
    <property type="evidence" value="ECO:0007669"/>
    <property type="project" value="TreeGrafter"/>
</dbReference>
<evidence type="ECO:0000256" key="5">
    <source>
        <dbReference type="ARBA" id="ARBA00023163"/>
    </source>
</evidence>
<sequence>MELRQLEYFVAVADEGGFTPAAGRVHTTQPNISAQIRGLERELGSALFDRSGRSVRLTVAGRAALPAARDALAAADSVARAVADVDGLLRGSLSVGMVEGCTVAPLFAALGDFRSAHPQIELSLRESPSSSLISMVSDGALDIALAGYGDDLPRNIDSLTVIAERVVAVMPGDTATSIDPITLESLRHRSLICLPAGAGIRAVFDAAARTLGTPVRPAIEASSPDAIIELVCSGLGLGILSESIAEADERVIGLPIRGVDDLARLGFVWRSEPSAATARFVVNARATFGLADNAGPTP</sequence>
<evidence type="ECO:0000313" key="8">
    <source>
        <dbReference type="Proteomes" id="UP000515663"/>
    </source>
</evidence>
<dbReference type="Gene3D" id="1.10.10.10">
    <property type="entry name" value="Winged helix-like DNA-binding domain superfamily/Winged helix DNA-binding domain"/>
    <property type="match status" value="1"/>
</dbReference>
<dbReference type="Pfam" id="PF00126">
    <property type="entry name" value="HTH_1"/>
    <property type="match status" value="1"/>
</dbReference>
<dbReference type="Proteomes" id="UP000515663">
    <property type="component" value="Chromosome"/>
</dbReference>
<protein>
    <submittedName>
        <fullName evidence="7">LysR family transcriptional regulator</fullName>
    </submittedName>
</protein>
<proteinExistence type="inferred from homology"/>
<organism evidence="7 8">
    <name type="scientific">Gordonia jinghuaiqii</name>
    <dbReference type="NCBI Taxonomy" id="2758710"/>
    <lineage>
        <taxon>Bacteria</taxon>
        <taxon>Bacillati</taxon>
        <taxon>Actinomycetota</taxon>
        <taxon>Actinomycetes</taxon>
        <taxon>Mycobacteriales</taxon>
        <taxon>Gordoniaceae</taxon>
        <taxon>Gordonia</taxon>
    </lineage>
</organism>
<feature type="domain" description="HTH lysR-type" evidence="6">
    <location>
        <begin position="1"/>
        <end position="58"/>
    </location>
</feature>